<proteinExistence type="predicted"/>
<accession>A0ABW1H8Y0</accession>
<dbReference type="Proteomes" id="UP001596226">
    <property type="component" value="Unassembled WGS sequence"/>
</dbReference>
<reference evidence="3" key="1">
    <citation type="journal article" date="2019" name="Int. J. Syst. Evol. Microbiol.">
        <title>The Global Catalogue of Microorganisms (GCM) 10K type strain sequencing project: providing services to taxonomists for standard genome sequencing and annotation.</title>
        <authorList>
            <consortium name="The Broad Institute Genomics Platform"/>
            <consortium name="The Broad Institute Genome Sequencing Center for Infectious Disease"/>
            <person name="Wu L."/>
            <person name="Ma J."/>
        </authorList>
    </citation>
    <scope>NUCLEOTIDE SEQUENCE [LARGE SCALE GENOMIC DNA]</scope>
    <source>
        <strain evidence="3">CGMCC 4.7144</strain>
    </source>
</reference>
<evidence type="ECO:0008006" key="4">
    <source>
        <dbReference type="Google" id="ProtNLM"/>
    </source>
</evidence>
<sequence length="218" mass="22835">MEMAADDRLRSAVLVGVTLTALAVGGWWWRAEAPTTAGSARQPTAEPAVTPTVSTALDRALVVTSDSGFTARVDGETGEIIRLEGDQVVSIVDPATGLTRGVIEAPDEPSSRADPSSELSAFSATIWRERTTLTPGESVIRQSAGEAGNRYLLQVRCTHPGTMLLVVTGARTTGPSRIDCDGRVETAEVTPIGGPIRVSLSTTGTRPVDAEAQLVELP</sequence>
<comment type="caution">
    <text evidence="2">The sequence shown here is derived from an EMBL/GenBank/DDBJ whole genome shotgun (WGS) entry which is preliminary data.</text>
</comment>
<dbReference type="RefSeq" id="WP_377513413.1">
    <property type="nucleotide sequence ID" value="NZ_JBHSQS010000010.1"/>
</dbReference>
<feature type="transmembrane region" description="Helical" evidence="1">
    <location>
        <begin position="12"/>
        <end position="29"/>
    </location>
</feature>
<name>A0ABW1H8Y0_9ACTN</name>
<keyword evidence="1" id="KW-1133">Transmembrane helix</keyword>
<dbReference type="EMBL" id="JBHSQS010000010">
    <property type="protein sequence ID" value="MFC5925353.1"/>
    <property type="molecule type" value="Genomic_DNA"/>
</dbReference>
<keyword evidence="1" id="KW-0472">Membrane</keyword>
<evidence type="ECO:0000313" key="2">
    <source>
        <dbReference type="EMBL" id="MFC5925353.1"/>
    </source>
</evidence>
<keyword evidence="1" id="KW-0812">Transmembrane</keyword>
<keyword evidence="3" id="KW-1185">Reference proteome</keyword>
<gene>
    <name evidence="2" type="ORF">ACFQGL_18585</name>
</gene>
<protein>
    <recommendedName>
        <fullName evidence="4">Serine/threonine protein kinase</fullName>
    </recommendedName>
</protein>
<organism evidence="2 3">
    <name type="scientific">Micromonospora vulcania</name>
    <dbReference type="NCBI Taxonomy" id="1441873"/>
    <lineage>
        <taxon>Bacteria</taxon>
        <taxon>Bacillati</taxon>
        <taxon>Actinomycetota</taxon>
        <taxon>Actinomycetes</taxon>
        <taxon>Micromonosporales</taxon>
        <taxon>Micromonosporaceae</taxon>
        <taxon>Micromonospora</taxon>
    </lineage>
</organism>
<evidence type="ECO:0000313" key="3">
    <source>
        <dbReference type="Proteomes" id="UP001596226"/>
    </source>
</evidence>
<evidence type="ECO:0000256" key="1">
    <source>
        <dbReference type="SAM" id="Phobius"/>
    </source>
</evidence>